<feature type="domain" description="LIM zinc-binding" evidence="14">
    <location>
        <begin position="504"/>
        <end position="573"/>
    </location>
</feature>
<dbReference type="FunFam" id="2.10.110.10:FF:000042">
    <property type="entry name" value="lipoma-preferred partner isoform X1"/>
    <property type="match status" value="1"/>
</dbReference>
<dbReference type="GO" id="GO:0005737">
    <property type="term" value="C:cytoplasm"/>
    <property type="evidence" value="ECO:0007669"/>
    <property type="project" value="UniProtKB-SubCell"/>
</dbReference>
<dbReference type="OrthoDB" id="25414at2759"/>
<dbReference type="PANTHER" id="PTHR24207:SF2">
    <property type="entry name" value="ZYX102 PROTEIN"/>
    <property type="match status" value="1"/>
</dbReference>
<evidence type="ECO:0000256" key="2">
    <source>
        <dbReference type="ARBA" id="ARBA00004496"/>
    </source>
</evidence>
<feature type="transmembrane region" description="Helical" evidence="13">
    <location>
        <begin position="47"/>
        <end position="68"/>
    </location>
</feature>
<evidence type="ECO:0000256" key="8">
    <source>
        <dbReference type="ARBA" id="ARBA00022889"/>
    </source>
</evidence>
<dbReference type="GO" id="GO:0005925">
    <property type="term" value="C:focal adhesion"/>
    <property type="evidence" value="ECO:0007669"/>
    <property type="project" value="TreeGrafter"/>
</dbReference>
<organism evidence="15 16">
    <name type="scientific">Nesidiocoris tenuis</name>
    <dbReference type="NCBI Taxonomy" id="355587"/>
    <lineage>
        <taxon>Eukaryota</taxon>
        <taxon>Metazoa</taxon>
        <taxon>Ecdysozoa</taxon>
        <taxon>Arthropoda</taxon>
        <taxon>Hexapoda</taxon>
        <taxon>Insecta</taxon>
        <taxon>Pterygota</taxon>
        <taxon>Neoptera</taxon>
        <taxon>Paraneoptera</taxon>
        <taxon>Hemiptera</taxon>
        <taxon>Heteroptera</taxon>
        <taxon>Panheteroptera</taxon>
        <taxon>Cimicomorpha</taxon>
        <taxon>Miridae</taxon>
        <taxon>Dicyphina</taxon>
        <taxon>Nesidiocoris</taxon>
    </lineage>
</organism>
<evidence type="ECO:0000259" key="14">
    <source>
        <dbReference type="PROSITE" id="PS50023"/>
    </source>
</evidence>
<dbReference type="AlphaFoldDB" id="A0A6H5H031"/>
<keyword evidence="13" id="KW-0812">Transmembrane</keyword>
<dbReference type="FunFam" id="2.10.110.10:FF:000027">
    <property type="entry name" value="lipoma-preferred partner isoform X1"/>
    <property type="match status" value="1"/>
</dbReference>
<reference evidence="15 16" key="1">
    <citation type="submission" date="2020-02" db="EMBL/GenBank/DDBJ databases">
        <authorList>
            <person name="Ferguson B K."/>
        </authorList>
    </citation>
    <scope>NUCLEOTIDE SEQUENCE [LARGE SCALE GENOMIC DNA]</scope>
</reference>
<dbReference type="CDD" id="cd09437">
    <property type="entry name" value="LIM3_LPP"/>
    <property type="match status" value="1"/>
</dbReference>
<keyword evidence="7 11" id="KW-0862">Zinc</keyword>
<evidence type="ECO:0000313" key="15">
    <source>
        <dbReference type="EMBL" id="CAB0009431.1"/>
    </source>
</evidence>
<keyword evidence="5 11" id="KW-0479">Metal-binding</keyword>
<evidence type="ECO:0000256" key="1">
    <source>
        <dbReference type="ARBA" id="ARBA00004282"/>
    </source>
</evidence>
<evidence type="ECO:0000256" key="6">
    <source>
        <dbReference type="ARBA" id="ARBA00022737"/>
    </source>
</evidence>
<protein>
    <recommendedName>
        <fullName evidence="14">LIM zinc-binding domain-containing protein</fullName>
    </recommendedName>
</protein>
<comment type="similarity">
    <text evidence="3">Belongs to the zyxin/ajuba family.</text>
</comment>
<feature type="compositionally biased region" description="Pro residues" evidence="12">
    <location>
        <begin position="275"/>
        <end position="288"/>
    </location>
</feature>
<keyword evidence="13" id="KW-1133">Transmembrane helix</keyword>
<dbReference type="EMBL" id="CADCXU010021804">
    <property type="protein sequence ID" value="CAB0009431.1"/>
    <property type="molecule type" value="Genomic_DNA"/>
</dbReference>
<feature type="region of interest" description="Disordered" evidence="12">
    <location>
        <begin position="304"/>
        <end position="323"/>
    </location>
</feature>
<dbReference type="InterPro" id="IPR001781">
    <property type="entry name" value="Znf_LIM"/>
</dbReference>
<keyword evidence="4" id="KW-0963">Cytoplasm</keyword>
<accession>A0A6H5H031</accession>
<keyword evidence="8" id="KW-0130">Cell adhesion</keyword>
<dbReference type="Pfam" id="PF00412">
    <property type="entry name" value="LIM"/>
    <property type="match status" value="3"/>
</dbReference>
<dbReference type="GO" id="GO:0001725">
    <property type="term" value="C:stress fiber"/>
    <property type="evidence" value="ECO:0007669"/>
    <property type="project" value="TreeGrafter"/>
</dbReference>
<dbReference type="CDD" id="cd09354">
    <property type="entry name" value="LIM2_LPP"/>
    <property type="match status" value="1"/>
</dbReference>
<evidence type="ECO:0000256" key="4">
    <source>
        <dbReference type="ARBA" id="ARBA00022490"/>
    </source>
</evidence>
<name>A0A6H5H031_9HEMI</name>
<evidence type="ECO:0000256" key="3">
    <source>
        <dbReference type="ARBA" id="ARBA00009611"/>
    </source>
</evidence>
<evidence type="ECO:0000256" key="13">
    <source>
        <dbReference type="SAM" id="Phobius"/>
    </source>
</evidence>
<feature type="compositionally biased region" description="Polar residues" evidence="12">
    <location>
        <begin position="312"/>
        <end position="322"/>
    </location>
</feature>
<dbReference type="GO" id="GO:0098609">
    <property type="term" value="P:cell-cell adhesion"/>
    <property type="evidence" value="ECO:0007669"/>
    <property type="project" value="TreeGrafter"/>
</dbReference>
<evidence type="ECO:0000256" key="7">
    <source>
        <dbReference type="ARBA" id="ARBA00022833"/>
    </source>
</evidence>
<feature type="domain" description="LIM zinc-binding" evidence="14">
    <location>
        <begin position="383"/>
        <end position="441"/>
    </location>
</feature>
<feature type="region of interest" description="Disordered" evidence="12">
    <location>
        <begin position="197"/>
        <end position="295"/>
    </location>
</feature>
<keyword evidence="16" id="KW-1185">Reference proteome</keyword>
<keyword evidence="13" id="KW-0472">Membrane</keyword>
<dbReference type="PANTHER" id="PTHR24207">
    <property type="entry name" value="ZYX102 PROTEIN"/>
    <property type="match status" value="1"/>
</dbReference>
<dbReference type="Gene3D" id="2.10.110.10">
    <property type="entry name" value="Cysteine Rich Protein"/>
    <property type="match status" value="3"/>
</dbReference>
<evidence type="ECO:0000256" key="11">
    <source>
        <dbReference type="PROSITE-ProRule" id="PRU00125"/>
    </source>
</evidence>
<dbReference type="SUPFAM" id="SSF57716">
    <property type="entry name" value="Glucocorticoid receptor-like (DNA-binding domain)"/>
    <property type="match status" value="3"/>
</dbReference>
<dbReference type="GO" id="GO:0046872">
    <property type="term" value="F:metal ion binding"/>
    <property type="evidence" value="ECO:0007669"/>
    <property type="project" value="UniProtKB-KW"/>
</dbReference>
<evidence type="ECO:0000256" key="12">
    <source>
        <dbReference type="SAM" id="MobiDB-lite"/>
    </source>
</evidence>
<feature type="domain" description="LIM zinc-binding" evidence="14">
    <location>
        <begin position="443"/>
        <end position="503"/>
    </location>
</feature>
<proteinExistence type="inferred from homology"/>
<keyword evidence="6" id="KW-0677">Repeat</keyword>
<gene>
    <name evidence="15" type="ORF">NTEN_LOCUS14579</name>
</gene>
<dbReference type="PROSITE" id="PS50023">
    <property type="entry name" value="LIM_DOMAIN_2"/>
    <property type="match status" value="3"/>
</dbReference>
<keyword evidence="10 11" id="KW-0440">LIM domain</keyword>
<evidence type="ECO:0000256" key="9">
    <source>
        <dbReference type="ARBA" id="ARBA00022949"/>
    </source>
</evidence>
<evidence type="ECO:0000256" key="5">
    <source>
        <dbReference type="ARBA" id="ARBA00022723"/>
    </source>
</evidence>
<keyword evidence="9" id="KW-0965">Cell junction</keyword>
<dbReference type="Proteomes" id="UP000479000">
    <property type="component" value="Unassembled WGS sequence"/>
</dbReference>
<evidence type="ECO:0000313" key="16">
    <source>
        <dbReference type="Proteomes" id="UP000479000"/>
    </source>
</evidence>
<evidence type="ECO:0000256" key="10">
    <source>
        <dbReference type="ARBA" id="ARBA00023038"/>
    </source>
</evidence>
<dbReference type="SMART" id="SM00132">
    <property type="entry name" value="LIM"/>
    <property type="match status" value="3"/>
</dbReference>
<sequence length="582" mass="64666">MFKSGFRILTSKLKKSGPSLSPDLIVDEHDSLLRKTQLVHDFYSKQVILAVTISLFGIIGWIFHAIPYIMEMGLRSKPTIIFVQFSILSVYRLLWIAWTCESTTKATMWPVELNNRSGRVFAGPVYHRIGEEKFYNYVCTKRVIRFFLPTFTFYTYEWPCAGNATVGSCHHESPITSPRWVPTMAGYLDQKMAGLKLSSGEGQAPPKKIGPAVPPKPKKPTQPMVPKSYAVNGPSEPLFTSPLQSTSPEKRPGGPIYSNIDEIPPMPEIPDYNDFPPPPADFPPPPSPVSSSYSELRRATLNNNLPDYGTYAPSSQGSTTYDSIYEPITPRPASGMSSRSNYSLYTPSRVNTRSPHEAEVDALTDLLVQSMNSPTADPDSFEGDCCKCGERVLGEVNGCTAMDNVYHIECFTCDHCAVQLQGKPFYVLEGKPYCEAGYLATLEKCSVCLSPILDRILRATGRPYHPQCFCCVVCGKSLDGIPFTVDATNQIHCIEDFHKKFAPRCCVCQQPIMPEPGEEETVRVVALDRSFHISCYKCEDCGLVLSSEAEGRGCYPLDDHILCKSCNAKRVQALTSHMTTEL</sequence>
<comment type="subcellular location">
    <subcellularLocation>
        <location evidence="1">Cell junction</location>
    </subcellularLocation>
    <subcellularLocation>
        <location evidence="2">Cytoplasm</location>
    </subcellularLocation>
</comment>